<accession>A0A0C2RU62</accession>
<feature type="compositionally biased region" description="Polar residues" evidence="1">
    <location>
        <begin position="175"/>
        <end position="190"/>
    </location>
</feature>
<proteinExistence type="predicted"/>
<gene>
    <name evidence="2" type="ORF">M378DRAFT_182746</name>
</gene>
<evidence type="ECO:0000313" key="3">
    <source>
        <dbReference type="Proteomes" id="UP000054549"/>
    </source>
</evidence>
<dbReference type="Proteomes" id="UP000054549">
    <property type="component" value="Unassembled WGS sequence"/>
</dbReference>
<feature type="compositionally biased region" description="Basic and acidic residues" evidence="1">
    <location>
        <begin position="87"/>
        <end position="100"/>
    </location>
</feature>
<evidence type="ECO:0000256" key="1">
    <source>
        <dbReference type="SAM" id="MobiDB-lite"/>
    </source>
</evidence>
<dbReference type="HOGENOM" id="CLU_1013915_0_0_1"/>
<feature type="region of interest" description="Disordered" evidence="1">
    <location>
        <begin position="1"/>
        <end position="275"/>
    </location>
</feature>
<keyword evidence="3" id="KW-1185">Reference proteome</keyword>
<sequence>KGKKAKESLREAVNRHLKELDSRSEASATESEDSTYDDLPSPPPKKKSVKDNDKNPFDVAPKSKAKTAVGKGNLKASTMVLSNAKRGRNDLTSDDNENKPVQKKQTKGPVVDDNSTPKANRSGRQGQPEFSDKGASAAISEPSKKRSRTMLEMADVDQSDKPSNKGDSGSRETITDTSGDITMMSGSQISDARATRKTSGPGKNLNHGSTREASRAPSNTRQEVAGWAAKIAPQTQSKSRVRRSATTPSLAGNSQRTGSSSAVTKSSGRSALGGN</sequence>
<feature type="non-terminal residue" evidence="2">
    <location>
        <position position="1"/>
    </location>
</feature>
<evidence type="ECO:0000313" key="2">
    <source>
        <dbReference type="EMBL" id="KIL53780.1"/>
    </source>
</evidence>
<organism evidence="2 3">
    <name type="scientific">Amanita muscaria (strain Koide BX008)</name>
    <dbReference type="NCBI Taxonomy" id="946122"/>
    <lineage>
        <taxon>Eukaryota</taxon>
        <taxon>Fungi</taxon>
        <taxon>Dikarya</taxon>
        <taxon>Basidiomycota</taxon>
        <taxon>Agaricomycotina</taxon>
        <taxon>Agaricomycetes</taxon>
        <taxon>Agaricomycetidae</taxon>
        <taxon>Agaricales</taxon>
        <taxon>Pluteineae</taxon>
        <taxon>Amanitaceae</taxon>
        <taxon>Amanita</taxon>
    </lineage>
</organism>
<feature type="non-terminal residue" evidence="2">
    <location>
        <position position="275"/>
    </location>
</feature>
<protein>
    <submittedName>
        <fullName evidence="2">Uncharacterized protein</fullName>
    </submittedName>
</protein>
<dbReference type="AlphaFoldDB" id="A0A0C2RU62"/>
<feature type="compositionally biased region" description="Polar residues" evidence="1">
    <location>
        <begin position="113"/>
        <end position="125"/>
    </location>
</feature>
<dbReference type="EMBL" id="KN819300">
    <property type="protein sequence ID" value="KIL53780.1"/>
    <property type="molecule type" value="Genomic_DNA"/>
</dbReference>
<name>A0A0C2RU62_AMAMK</name>
<feature type="compositionally biased region" description="Basic and acidic residues" evidence="1">
    <location>
        <begin position="158"/>
        <end position="174"/>
    </location>
</feature>
<reference evidence="2 3" key="1">
    <citation type="submission" date="2014-04" db="EMBL/GenBank/DDBJ databases">
        <title>Evolutionary Origins and Diversification of the Mycorrhizal Mutualists.</title>
        <authorList>
            <consortium name="DOE Joint Genome Institute"/>
            <consortium name="Mycorrhizal Genomics Consortium"/>
            <person name="Kohler A."/>
            <person name="Kuo A."/>
            <person name="Nagy L.G."/>
            <person name="Floudas D."/>
            <person name="Copeland A."/>
            <person name="Barry K.W."/>
            <person name="Cichocki N."/>
            <person name="Veneault-Fourrey C."/>
            <person name="LaButti K."/>
            <person name="Lindquist E.A."/>
            <person name="Lipzen A."/>
            <person name="Lundell T."/>
            <person name="Morin E."/>
            <person name="Murat C."/>
            <person name="Riley R."/>
            <person name="Ohm R."/>
            <person name="Sun H."/>
            <person name="Tunlid A."/>
            <person name="Henrissat B."/>
            <person name="Grigoriev I.V."/>
            <person name="Hibbett D.S."/>
            <person name="Martin F."/>
        </authorList>
    </citation>
    <scope>NUCLEOTIDE SEQUENCE [LARGE SCALE GENOMIC DNA]</scope>
    <source>
        <strain evidence="2 3">Koide BX008</strain>
    </source>
</reference>
<dbReference type="InParanoid" id="A0A0C2RU62"/>
<feature type="compositionally biased region" description="Basic and acidic residues" evidence="1">
    <location>
        <begin position="1"/>
        <end position="24"/>
    </location>
</feature>
<feature type="compositionally biased region" description="Polar residues" evidence="1">
    <location>
        <begin position="233"/>
        <end position="269"/>
    </location>
</feature>